<dbReference type="InterPro" id="IPR018114">
    <property type="entry name" value="TRYPSIN_HIS"/>
</dbReference>
<dbReference type="Pfam" id="PF13365">
    <property type="entry name" value="Trypsin_2"/>
    <property type="match status" value="1"/>
</dbReference>
<dbReference type="PANTHER" id="PTHR15462">
    <property type="entry name" value="SERINE PROTEASE"/>
    <property type="match status" value="1"/>
</dbReference>
<dbReference type="EMBL" id="JAPDFL010000001">
    <property type="protein sequence ID" value="MCW1930820.1"/>
    <property type="molecule type" value="Genomic_DNA"/>
</dbReference>
<evidence type="ECO:0000256" key="2">
    <source>
        <dbReference type="SAM" id="MobiDB-lite"/>
    </source>
</evidence>
<dbReference type="PRINTS" id="PR00722">
    <property type="entry name" value="CHYMOTRYPSIN"/>
</dbReference>
<evidence type="ECO:0000256" key="3">
    <source>
        <dbReference type="SAM" id="SignalP"/>
    </source>
</evidence>
<protein>
    <submittedName>
        <fullName evidence="4">Trypsin-like peptidase domain-containing protein</fullName>
    </submittedName>
</protein>
<name>A0ABT3GTE9_9RHOB</name>
<keyword evidence="5" id="KW-1185">Reference proteome</keyword>
<organism evidence="4 5">
    <name type="scientific">Pararhodobacter zhoushanensis</name>
    <dbReference type="NCBI Taxonomy" id="2479545"/>
    <lineage>
        <taxon>Bacteria</taxon>
        <taxon>Pseudomonadati</taxon>
        <taxon>Pseudomonadota</taxon>
        <taxon>Alphaproteobacteria</taxon>
        <taxon>Rhodobacterales</taxon>
        <taxon>Paracoccaceae</taxon>
        <taxon>Pararhodobacter</taxon>
    </lineage>
</organism>
<evidence type="ECO:0000313" key="4">
    <source>
        <dbReference type="EMBL" id="MCW1930820.1"/>
    </source>
</evidence>
<feature type="region of interest" description="Disordered" evidence="2">
    <location>
        <begin position="239"/>
        <end position="260"/>
    </location>
</feature>
<dbReference type="InterPro" id="IPR001314">
    <property type="entry name" value="Peptidase_S1A"/>
</dbReference>
<reference evidence="4 5" key="1">
    <citation type="submission" date="2022-10" db="EMBL/GenBank/DDBJ databases">
        <title>Pararhodobacter sp. nov., isolated from marine algae.</title>
        <authorList>
            <person name="Choi B.J."/>
            <person name="Kim J.M."/>
            <person name="Lee J.K."/>
            <person name="Choi D.G."/>
            <person name="Jeon C.O."/>
        </authorList>
    </citation>
    <scope>NUCLEOTIDE SEQUENCE [LARGE SCALE GENOMIC DNA]</scope>
    <source>
        <strain evidence="4 5">ZQ420</strain>
    </source>
</reference>
<dbReference type="PROSITE" id="PS00134">
    <property type="entry name" value="TRYPSIN_HIS"/>
    <property type="match status" value="1"/>
</dbReference>
<evidence type="ECO:0000313" key="5">
    <source>
        <dbReference type="Proteomes" id="UP001208938"/>
    </source>
</evidence>
<dbReference type="SUPFAM" id="SSF50494">
    <property type="entry name" value="Trypsin-like serine proteases"/>
    <property type="match status" value="1"/>
</dbReference>
<dbReference type="InterPro" id="IPR043504">
    <property type="entry name" value="Peptidase_S1_PA_chymotrypsin"/>
</dbReference>
<dbReference type="Gene3D" id="2.40.10.10">
    <property type="entry name" value="Trypsin-like serine proteases"/>
    <property type="match status" value="2"/>
</dbReference>
<keyword evidence="1 3" id="KW-0732">Signal</keyword>
<feature type="chain" id="PRO_5045488943" evidence="3">
    <location>
        <begin position="19"/>
        <end position="260"/>
    </location>
</feature>
<dbReference type="InterPro" id="IPR009003">
    <property type="entry name" value="Peptidase_S1_PA"/>
</dbReference>
<comment type="caution">
    <text evidence="4">The sequence shown here is derived from an EMBL/GenBank/DDBJ whole genome shotgun (WGS) entry which is preliminary data.</text>
</comment>
<dbReference type="RefSeq" id="WP_264503993.1">
    <property type="nucleotide sequence ID" value="NZ_JAPDFL010000001.1"/>
</dbReference>
<sequence length="260" mass="27830">MRTLVLTLALLLPLPATAQQDSRLQPLQTADASRGWEAVGRLNMQGVGFCTATLIAPDRVLTAAHCLFDRRTGARLEDAQLEFLAGWRTGRAEAIRGVRRAAIWPEFDFAAGAAIGNVPSDIAVLELDRPVRTTAIHPFAVGNHPVAAGTSVAVVSYARERAESPSIQQSCHVLDQRTDGVSVFTCDIDFGSSGAPVFAEEAGEMRIVSLISARVEGRDTPMSLGMQLDRRVRALQGTLDASGTAQGPQGARETARFVRP</sequence>
<evidence type="ECO:0000256" key="1">
    <source>
        <dbReference type="ARBA" id="ARBA00022729"/>
    </source>
</evidence>
<dbReference type="PANTHER" id="PTHR15462:SF8">
    <property type="entry name" value="SERINE PROTEASE"/>
    <property type="match status" value="1"/>
</dbReference>
<proteinExistence type="predicted"/>
<dbReference type="Proteomes" id="UP001208938">
    <property type="component" value="Unassembled WGS sequence"/>
</dbReference>
<dbReference type="InterPro" id="IPR050966">
    <property type="entry name" value="Glutamyl_endopeptidase"/>
</dbReference>
<feature type="signal peptide" evidence="3">
    <location>
        <begin position="1"/>
        <end position="18"/>
    </location>
</feature>
<accession>A0ABT3GTE9</accession>
<gene>
    <name evidence="4" type="ORF">OKW52_00675</name>
</gene>